<dbReference type="EMBL" id="CP001047">
    <property type="protein sequence ID" value="ACF07132.1"/>
    <property type="molecule type" value="Genomic_DNA"/>
</dbReference>
<dbReference type="Gene3D" id="3.40.50.620">
    <property type="entry name" value="HUPs"/>
    <property type="match status" value="1"/>
</dbReference>
<dbReference type="GO" id="GO:0005524">
    <property type="term" value="F:ATP binding"/>
    <property type="evidence" value="ECO:0007669"/>
    <property type="project" value="UniProtKB-KW"/>
</dbReference>
<organism evidence="14 15">
    <name type="scientific">Metamycoplasma arthritidis (strain 158L3-1)</name>
    <name type="common">Mycoplasma arthritidis</name>
    <dbReference type="NCBI Taxonomy" id="243272"/>
    <lineage>
        <taxon>Bacteria</taxon>
        <taxon>Bacillati</taxon>
        <taxon>Mycoplasmatota</taxon>
        <taxon>Mycoplasmoidales</taxon>
        <taxon>Metamycoplasmataceae</taxon>
        <taxon>Metamycoplasma</taxon>
    </lineage>
</organism>
<dbReference type="SUPFAM" id="SSF52374">
    <property type="entry name" value="Nucleotidylyl transferase"/>
    <property type="match status" value="1"/>
</dbReference>
<name>B3PM80_META1</name>
<dbReference type="InterPro" id="IPR014758">
    <property type="entry name" value="Met-tRNA_synth"/>
</dbReference>
<dbReference type="InterPro" id="IPR023457">
    <property type="entry name" value="Met-tRNA_synth_2"/>
</dbReference>
<reference evidence="14 15" key="1">
    <citation type="journal article" date="2008" name="Infect. Immun.">
        <title>Genome of Mycoplasma arthritidis.</title>
        <authorList>
            <person name="Dybvig K."/>
            <person name="Zuhua C."/>
            <person name="Lao P."/>
            <person name="Jordan D.S."/>
            <person name="French C.T."/>
            <person name="Tu A.H."/>
            <person name="Loraine A.E."/>
        </authorList>
    </citation>
    <scope>NUCLEOTIDE SEQUENCE [LARGE SCALE GENOMIC DNA]</scope>
    <source>
        <strain evidence="14 15">158L3-1</strain>
    </source>
</reference>
<dbReference type="HOGENOM" id="CLU_009710_9_2_14"/>
<comment type="function">
    <text evidence="1">Is required not only for elongation of protein synthesis but also for the initiation of all mRNA translation through initiator tRNA(fMet) aminoacylation.</text>
</comment>
<evidence type="ECO:0000259" key="13">
    <source>
        <dbReference type="Pfam" id="PF09334"/>
    </source>
</evidence>
<evidence type="ECO:0000256" key="3">
    <source>
        <dbReference type="ARBA" id="ARBA00012838"/>
    </source>
</evidence>
<evidence type="ECO:0000313" key="14">
    <source>
        <dbReference type="EMBL" id="ACF07132.1"/>
    </source>
</evidence>
<proteinExistence type="inferred from homology"/>
<dbReference type="KEGG" id="mat:MARTH_orf217"/>
<dbReference type="GO" id="GO:0006431">
    <property type="term" value="P:methionyl-tRNA aminoacylation"/>
    <property type="evidence" value="ECO:0007669"/>
    <property type="project" value="InterPro"/>
</dbReference>
<dbReference type="GO" id="GO:0004825">
    <property type="term" value="F:methionine-tRNA ligase activity"/>
    <property type="evidence" value="ECO:0007669"/>
    <property type="project" value="UniProtKB-EC"/>
</dbReference>
<dbReference type="Pfam" id="PF09334">
    <property type="entry name" value="tRNA-synt_1g"/>
    <property type="match status" value="2"/>
</dbReference>
<dbReference type="InterPro" id="IPR014729">
    <property type="entry name" value="Rossmann-like_a/b/a_fold"/>
</dbReference>
<evidence type="ECO:0000313" key="15">
    <source>
        <dbReference type="Proteomes" id="UP000008812"/>
    </source>
</evidence>
<evidence type="ECO:0000256" key="10">
    <source>
        <dbReference type="ARBA" id="ARBA00023146"/>
    </source>
</evidence>
<dbReference type="AlphaFoldDB" id="B3PM80"/>
<dbReference type="InterPro" id="IPR041872">
    <property type="entry name" value="Anticodon_Met"/>
</dbReference>
<dbReference type="Proteomes" id="UP000008812">
    <property type="component" value="Chromosome"/>
</dbReference>
<dbReference type="CDD" id="cd07957">
    <property type="entry name" value="Anticodon_Ia_Met"/>
    <property type="match status" value="1"/>
</dbReference>
<dbReference type="CDD" id="cd00814">
    <property type="entry name" value="MetRS_core"/>
    <property type="match status" value="1"/>
</dbReference>
<dbReference type="SUPFAM" id="SSF47323">
    <property type="entry name" value="Anticodon-binding domain of a subclass of class I aminoacyl-tRNA synthetases"/>
    <property type="match status" value="1"/>
</dbReference>
<comment type="subcellular location">
    <subcellularLocation>
        <location evidence="2">Cytoplasm</location>
    </subcellularLocation>
</comment>
<feature type="domain" description="Methionyl/Leucyl tRNA synthetase" evidence="13">
    <location>
        <begin position="8"/>
        <end position="140"/>
    </location>
</feature>
<evidence type="ECO:0000256" key="11">
    <source>
        <dbReference type="ARBA" id="ARBA00030904"/>
    </source>
</evidence>
<evidence type="ECO:0000256" key="4">
    <source>
        <dbReference type="ARBA" id="ARBA00018753"/>
    </source>
</evidence>
<evidence type="ECO:0000256" key="6">
    <source>
        <dbReference type="ARBA" id="ARBA00022598"/>
    </source>
</evidence>
<dbReference type="Gene3D" id="1.10.730.10">
    <property type="entry name" value="Isoleucyl-tRNA Synthetase, Domain 1"/>
    <property type="match status" value="1"/>
</dbReference>
<dbReference type="eggNOG" id="COG0143">
    <property type="taxonomic scope" value="Bacteria"/>
</dbReference>
<dbReference type="InterPro" id="IPR009080">
    <property type="entry name" value="tRNAsynth_Ia_anticodon-bd"/>
</dbReference>
<dbReference type="PANTHER" id="PTHR43326:SF1">
    <property type="entry name" value="METHIONINE--TRNA LIGASE, MITOCHONDRIAL"/>
    <property type="match status" value="1"/>
</dbReference>
<dbReference type="PROSITE" id="PS00178">
    <property type="entry name" value="AA_TRNA_LIGASE_I"/>
    <property type="match status" value="1"/>
</dbReference>
<accession>B3PM80</accession>
<keyword evidence="9 12" id="KW-0648">Protein biosynthesis</keyword>
<comment type="similarity">
    <text evidence="12">Belongs to the class-I aminoacyl-tRNA synthetase family.</text>
</comment>
<feature type="domain" description="Methionyl/Leucyl tRNA synthetase" evidence="13">
    <location>
        <begin position="156"/>
        <end position="372"/>
    </location>
</feature>
<dbReference type="Gene3D" id="2.170.220.10">
    <property type="match status" value="1"/>
</dbReference>
<keyword evidence="10 12" id="KW-0030">Aminoacyl-tRNA synthetase</keyword>
<keyword evidence="5" id="KW-0963">Cytoplasm</keyword>
<evidence type="ECO:0000256" key="2">
    <source>
        <dbReference type="ARBA" id="ARBA00004496"/>
    </source>
</evidence>
<dbReference type="InterPro" id="IPR001412">
    <property type="entry name" value="aa-tRNA-synth_I_CS"/>
</dbReference>
<dbReference type="PANTHER" id="PTHR43326">
    <property type="entry name" value="METHIONYL-TRNA SYNTHETASE"/>
    <property type="match status" value="1"/>
</dbReference>
<dbReference type="NCBIfam" id="TIGR00398">
    <property type="entry name" value="metG"/>
    <property type="match status" value="1"/>
</dbReference>
<dbReference type="FunFam" id="2.170.220.10:FF:000002">
    <property type="entry name" value="Methionine--tRNA ligase"/>
    <property type="match status" value="1"/>
</dbReference>
<gene>
    <name evidence="14" type="primary">metS</name>
    <name evidence="14" type="ordered locus">MARTH_orf217</name>
</gene>
<evidence type="ECO:0000256" key="9">
    <source>
        <dbReference type="ARBA" id="ARBA00022917"/>
    </source>
</evidence>
<keyword evidence="8 12" id="KW-0067">ATP-binding</keyword>
<evidence type="ECO:0000256" key="1">
    <source>
        <dbReference type="ARBA" id="ARBA00003314"/>
    </source>
</evidence>
<dbReference type="PRINTS" id="PR01041">
    <property type="entry name" value="TRNASYNTHMET"/>
</dbReference>
<dbReference type="EC" id="6.1.1.10" evidence="3"/>
<sequence length="517" mass="60638">METKKTFYISTPIYYPSGKLHIGHLLTTTLAWVYRNFKRNEGYDTFFVTGIDEHGQKIAQKAKLANLSDQAYADEQAKIFLELWDDLKIDYDFFSRTTSPKHEVIVKKVFDALLKKGFIYKGKYEGLYSVEDEEFLTKSQAFLINGEYYHPTSKHKLNVVSEESYFFKMSSFGPWIKDYFENNPDFVSSKATINEMLNNFINPGLEDLSVTRVSFDWGIKLDQYQDKKTHVIYVWLDALFNYLTALNFWEEDDENYQKFWVNGTERVHILGKEISRFHCIYWPIFLQALDLKLPTKEIVHSWIVTPEGKMSKSKGNVIDPLPLVKKYGIEEVKYFFSSQVNIDSDFAFSESLLINVLNADLANNFGNLVNRTIKMVNQSFKEGTTYQEKDLLALDKELYLKIEQLYQSYCEHFNNFYADKALKKAVELSSFLNEYIDRNEPWKLKDNLERLNVVLNTLLNGIYVVNYMLSVAFPIKSARINQFLCQTKLSKGLIFNFNKFDYKEVFVDNIVFPRINK</sequence>
<dbReference type="STRING" id="243272.MARTH_orf217"/>
<dbReference type="InterPro" id="IPR033911">
    <property type="entry name" value="MetRS_core"/>
</dbReference>
<dbReference type="RefSeq" id="WP_012498089.1">
    <property type="nucleotide sequence ID" value="NC_011025.1"/>
</dbReference>
<keyword evidence="7 12" id="KW-0547">Nucleotide-binding</keyword>
<evidence type="ECO:0000256" key="8">
    <source>
        <dbReference type="ARBA" id="ARBA00022840"/>
    </source>
</evidence>
<keyword evidence="6 12" id="KW-0436">Ligase</keyword>
<dbReference type="GO" id="GO:0005737">
    <property type="term" value="C:cytoplasm"/>
    <property type="evidence" value="ECO:0007669"/>
    <property type="project" value="UniProtKB-SubCell"/>
</dbReference>
<keyword evidence="15" id="KW-1185">Reference proteome</keyword>
<evidence type="ECO:0000256" key="12">
    <source>
        <dbReference type="RuleBase" id="RU363039"/>
    </source>
</evidence>
<dbReference type="InterPro" id="IPR015413">
    <property type="entry name" value="Methionyl/Leucyl_tRNA_Synth"/>
</dbReference>
<protein>
    <recommendedName>
        <fullName evidence="4">Methionine--tRNA ligase</fullName>
        <ecNumber evidence="3">6.1.1.10</ecNumber>
    </recommendedName>
    <alternativeName>
        <fullName evidence="11">Methionyl-tRNA synthetase</fullName>
    </alternativeName>
</protein>
<evidence type="ECO:0000256" key="5">
    <source>
        <dbReference type="ARBA" id="ARBA00022490"/>
    </source>
</evidence>
<evidence type="ECO:0000256" key="7">
    <source>
        <dbReference type="ARBA" id="ARBA00022741"/>
    </source>
</evidence>